<evidence type="ECO:0000256" key="4">
    <source>
        <dbReference type="ARBA" id="ARBA00023136"/>
    </source>
</evidence>
<dbReference type="AlphaFoldDB" id="A0A1B9IVR6"/>
<keyword evidence="1 6" id="KW-0812">Transmembrane</keyword>
<dbReference type="PANTHER" id="PTHR31792:SF3">
    <property type="entry name" value="VACUOLAR ATPASE ASSEMBLY INTEGRAL MEMBRANE PROTEIN VMA21"/>
    <property type="match status" value="1"/>
</dbReference>
<dbReference type="GO" id="GO:0070072">
    <property type="term" value="P:vacuolar proton-transporting V-type ATPase complex assembly"/>
    <property type="evidence" value="ECO:0007669"/>
    <property type="project" value="UniProtKB-UniRule"/>
</dbReference>
<gene>
    <name evidence="7" type="ORF">L486_02302</name>
</gene>
<dbReference type="OrthoDB" id="160405at2759"/>
<reference evidence="8" key="2">
    <citation type="submission" date="2013-12" db="EMBL/GenBank/DDBJ databases">
        <title>Evolution of pathogenesis and genome organization in the Tremellales.</title>
        <authorList>
            <person name="Cuomo C."/>
            <person name="Litvintseva A."/>
            <person name="Heitman J."/>
            <person name="Chen Y."/>
            <person name="Sun S."/>
            <person name="Springer D."/>
            <person name="Dromer F."/>
            <person name="Young S."/>
            <person name="Zeng Q."/>
            <person name="Chapman S."/>
            <person name="Gujja S."/>
            <person name="Saif S."/>
            <person name="Birren B."/>
        </authorList>
    </citation>
    <scope>NUCLEOTIDE SEQUENCE [LARGE SCALE GENOMIC DNA]</scope>
    <source>
        <strain evidence="8">CBS 10435</strain>
    </source>
</reference>
<dbReference type="GO" id="GO:0033116">
    <property type="term" value="C:endoplasmic reticulum-Golgi intermediate compartment membrane"/>
    <property type="evidence" value="ECO:0007669"/>
    <property type="project" value="UniProtKB-SubCell"/>
</dbReference>
<comment type="caution">
    <text evidence="6">Lacks conserved residue(s) required for the propagation of feature annotation.</text>
</comment>
<accession>A0A1B9IVR6</accession>
<feature type="transmembrane region" description="Helical" evidence="6">
    <location>
        <begin position="55"/>
        <end position="77"/>
    </location>
</feature>
<dbReference type="GO" id="GO:0005789">
    <property type="term" value="C:endoplasmic reticulum membrane"/>
    <property type="evidence" value="ECO:0007669"/>
    <property type="project" value="UniProtKB-SubCell"/>
</dbReference>
<evidence type="ECO:0000256" key="6">
    <source>
        <dbReference type="HAMAP-Rule" id="MF_03058"/>
    </source>
</evidence>
<comment type="function">
    <text evidence="6">Required for the assembly of the V0 complex of the vacuolar ATPase (V-ATPase) in the endoplasmic reticulum.</text>
</comment>
<keyword evidence="5 6" id="KW-0968">Cytoplasmic vesicle</keyword>
<dbReference type="EMBL" id="KI669460">
    <property type="protein sequence ID" value="OCF59630.1"/>
    <property type="molecule type" value="Genomic_DNA"/>
</dbReference>
<dbReference type="Proteomes" id="UP000092583">
    <property type="component" value="Unassembled WGS sequence"/>
</dbReference>
<comment type="similarity">
    <text evidence="6">Belongs to the VMA21 family.</text>
</comment>
<evidence type="ECO:0000313" key="7">
    <source>
        <dbReference type="EMBL" id="OCF59630.1"/>
    </source>
</evidence>
<reference evidence="7 8" key="1">
    <citation type="submission" date="2013-07" db="EMBL/GenBank/DDBJ databases">
        <title>The Genome Sequence of Kwoniella mangroviensis CBS10435.</title>
        <authorList>
            <consortium name="The Broad Institute Genome Sequencing Platform"/>
            <person name="Cuomo C."/>
            <person name="Litvintseva A."/>
            <person name="Chen Y."/>
            <person name="Heitman J."/>
            <person name="Sun S."/>
            <person name="Springer D."/>
            <person name="Dromer F."/>
            <person name="Young S.K."/>
            <person name="Zeng Q."/>
            <person name="Gargeya S."/>
            <person name="Fitzgerald M."/>
            <person name="Abouelleil A."/>
            <person name="Alvarado L."/>
            <person name="Berlin A.M."/>
            <person name="Chapman S.B."/>
            <person name="Dewar J."/>
            <person name="Goldberg J."/>
            <person name="Griggs A."/>
            <person name="Gujja S."/>
            <person name="Hansen M."/>
            <person name="Howarth C."/>
            <person name="Imamovic A."/>
            <person name="Larimer J."/>
            <person name="McCowan C."/>
            <person name="Murphy C."/>
            <person name="Pearson M."/>
            <person name="Priest M."/>
            <person name="Roberts A."/>
            <person name="Saif S."/>
            <person name="Shea T."/>
            <person name="Sykes S."/>
            <person name="Wortman J."/>
            <person name="Nusbaum C."/>
            <person name="Birren B."/>
        </authorList>
    </citation>
    <scope>NUCLEOTIDE SEQUENCE [LARGE SCALE GENOMIC DNA]</scope>
    <source>
        <strain evidence="7 8">CBS 10435</strain>
    </source>
</reference>
<dbReference type="Pfam" id="PF09446">
    <property type="entry name" value="VMA21"/>
    <property type="match status" value="1"/>
</dbReference>
<sequence length="98" mass="10137">MVNPVSTGKMAANPAETVQPAVLYKLIIFAVLMAVAPIGTYFTVLTYFTKGNTIASAIAAIIAANLVLIGYIVVAWLEGPPGPIVPPSPAAGEVKKNK</sequence>
<organism evidence="7 8">
    <name type="scientific">Kwoniella mangroviensis CBS 10435</name>
    <dbReference type="NCBI Taxonomy" id="1331196"/>
    <lineage>
        <taxon>Eukaryota</taxon>
        <taxon>Fungi</taxon>
        <taxon>Dikarya</taxon>
        <taxon>Basidiomycota</taxon>
        <taxon>Agaricomycotina</taxon>
        <taxon>Tremellomycetes</taxon>
        <taxon>Tremellales</taxon>
        <taxon>Cryptococcaceae</taxon>
        <taxon>Kwoniella</taxon>
    </lineage>
</organism>
<keyword evidence="2 6" id="KW-0256">Endoplasmic reticulum</keyword>
<dbReference type="PANTHER" id="PTHR31792">
    <property type="entry name" value="VACUOLAR ATPASE ASSEMBLY INTEGRAL MEMBRANE PROTEIN VMA21"/>
    <property type="match status" value="1"/>
</dbReference>
<dbReference type="InterPro" id="IPR019013">
    <property type="entry name" value="Vma21"/>
</dbReference>
<feature type="transmembrane region" description="Helical" evidence="6">
    <location>
        <begin position="26"/>
        <end position="48"/>
    </location>
</feature>
<proteinExistence type="inferred from homology"/>
<evidence type="ECO:0000256" key="1">
    <source>
        <dbReference type="ARBA" id="ARBA00022692"/>
    </source>
</evidence>
<dbReference type="GO" id="GO:0012507">
    <property type="term" value="C:ER to Golgi transport vesicle membrane"/>
    <property type="evidence" value="ECO:0007669"/>
    <property type="project" value="UniProtKB-SubCell"/>
</dbReference>
<name>A0A1B9IVR6_9TREE</name>
<keyword evidence="8" id="KW-1185">Reference proteome</keyword>
<keyword evidence="3 6" id="KW-1133">Transmembrane helix</keyword>
<evidence type="ECO:0000256" key="2">
    <source>
        <dbReference type="ARBA" id="ARBA00022824"/>
    </source>
</evidence>
<keyword evidence="4 6" id="KW-0472">Membrane</keyword>
<evidence type="ECO:0000256" key="3">
    <source>
        <dbReference type="ARBA" id="ARBA00022989"/>
    </source>
</evidence>
<dbReference type="STRING" id="1331196.A0A1B9IVR6"/>
<evidence type="ECO:0000313" key="8">
    <source>
        <dbReference type="Proteomes" id="UP000092583"/>
    </source>
</evidence>
<evidence type="ECO:0000256" key="5">
    <source>
        <dbReference type="ARBA" id="ARBA00023329"/>
    </source>
</evidence>
<protein>
    <submittedName>
        <fullName evidence="7">Uncharacterized protein</fullName>
    </submittedName>
</protein>
<comment type="subcellular location">
    <subcellularLocation>
        <location evidence="6">Endoplasmic reticulum membrane</location>
        <topology evidence="6">Multi-pass membrane protein</topology>
    </subcellularLocation>
    <subcellularLocation>
        <location evidence="6">Endoplasmic reticulum-Golgi intermediate compartment membrane</location>
        <topology evidence="6">Multi-pass membrane protein</topology>
    </subcellularLocation>
    <subcellularLocation>
        <location evidence="6">Cytoplasmic vesicle</location>
        <location evidence="6">COPII-coated vesicle membrane</location>
        <topology evidence="6">Multi-pass membrane protein</topology>
    </subcellularLocation>
</comment>
<dbReference type="HAMAP" id="MF_03058">
    <property type="entry name" value="VMA21"/>
    <property type="match status" value="1"/>
</dbReference>